<evidence type="ECO:0000259" key="17">
    <source>
        <dbReference type="PROSITE" id="PS51198"/>
    </source>
</evidence>
<dbReference type="InterPro" id="IPR027417">
    <property type="entry name" value="P-loop_NTPase"/>
</dbReference>
<comment type="catalytic activity">
    <reaction evidence="15">
        <text>Exonucleolytic cleavage (in the presence of ATP) in either 5'- to 3'- or 3'- to 5'-direction to yield 5'-phosphooligonucleotides.</text>
        <dbReference type="EC" id="3.1.11.5"/>
    </reaction>
</comment>
<dbReference type="CDD" id="cd22352">
    <property type="entry name" value="RecB_C-like"/>
    <property type="match status" value="1"/>
</dbReference>
<sequence>MSSVKGFESFNAATVSLEGSNLIEASAGTGKTYSIAILVLRLVLEKRLSVKEILMVTFTKAAVAELEDRIRLFVRLAFKASGGGTIKDKTISSLVNRAAEQYGMEEVQSLLKEAVLFLDETSVLTIHSFCQITLSEFAFETRQLFGAETLQDTSALLAEEVNKFWRKHVTTVPAELLEPLIGAGLSRDSIIQVLKEHLDGKKYFGYAETSDYSFCGEDHQRFIRELQELKASEDELRTCLTRYVVDNAENLKRVSEGNSNARKHILHLIDEPESFVQAAVEKRKSAYITALYQDILDKFDECDAVLQQHNRILKDVISRLYCLAINKISSGVLEHKRRNNQMSFDDMIVNLHDALVKRDNPRLVEGLRKKYKAVFVDEFQDTDRMQYEVFGAAFSEETILFYIGDPKQSIYAWRKADIFTYFKAGEAVDHRYGMNVNYRSSAPYIGAMNLFFKPEPDFDTFYFNEAENAIDYIEIESPEENSRGQLCYHQSPDAPISVCQTPNKEAVYDAVAAQVIALLNGNEYLIGETGKERGISPADIGILVRSNRDGKIVKAKLAKYGIPAVTIGDDKVLQSDEARSLLYLLEAMSDISMQNINRALLSSFTGYKTEDILTLDDEKALELFRKYKTSWDENGIYTALMDFVADYSVTEVLLAGHTENGERIITNLFQLIELLHKVQTRKKLSPLELISWLKRGIEGMETEGDEYELRVESDEDTVKIVTIHKSKGLEYNIVLAPFLDFTIDNKRPFCSFRDAETGEYVSMSREAMSEEQIKVLYNQLEQENRRLLYVAVTRAVYKCFIFKNASARQSTLSVFYNALVRNTSPLIEFSAPLAVPAKYFFNTGAKLPPLIPKTKVRFSLAGANWRRMSYSMLRAEHAPASLGRADSRTEPYERFVFNELTRGAKTGNLLHFIFENVQFGNSNNWPFVIDEAVKRFIPGDSGPYADMLKLLLDHVLHVRIELGGFNFCLADVAHSNQLHEFEFDFRVPMFETAMLETLSDEGMEIHVDSLNKLEGLMNGKMDLFFEWNGKFFILDWKSNYLGSSMSDYSAEGVAAAMNDNNYHLQYLIYTLAAKKYLGSRLPGFDYDTHFGGVLYFFVRGIRKDKDNGIFLYRPPLEKIEKLDKILSGQVAAADF</sequence>
<dbReference type="PANTHER" id="PTHR11070:SF23">
    <property type="entry name" value="RECBCD ENZYME SUBUNIT RECB"/>
    <property type="match status" value="1"/>
</dbReference>
<dbReference type="InterPro" id="IPR011335">
    <property type="entry name" value="Restrct_endonuc-II-like"/>
</dbReference>
<evidence type="ECO:0000256" key="4">
    <source>
        <dbReference type="ARBA" id="ARBA00022763"/>
    </source>
</evidence>
<keyword evidence="3 15" id="KW-0547">Nucleotide-binding</keyword>
<dbReference type="EC" id="3.1.11.5" evidence="15"/>
<keyword evidence="10 15" id="KW-0238">DNA-binding</keyword>
<dbReference type="GO" id="GO:0009338">
    <property type="term" value="C:exodeoxyribonuclease V complex"/>
    <property type="evidence" value="ECO:0007669"/>
    <property type="project" value="TreeGrafter"/>
</dbReference>
<comment type="catalytic activity">
    <reaction evidence="13 15">
        <text>Couples ATP hydrolysis with the unwinding of duplex DNA by translocating in the 3'-5' direction.</text>
        <dbReference type="EC" id="5.6.2.4"/>
    </reaction>
</comment>
<dbReference type="GO" id="GO:0005829">
    <property type="term" value="C:cytosol"/>
    <property type="evidence" value="ECO:0007669"/>
    <property type="project" value="TreeGrafter"/>
</dbReference>
<dbReference type="PROSITE" id="PS51217">
    <property type="entry name" value="UVRD_HELICASE_CTER"/>
    <property type="match status" value="1"/>
</dbReference>
<evidence type="ECO:0000256" key="2">
    <source>
        <dbReference type="ARBA" id="ARBA00022723"/>
    </source>
</evidence>
<dbReference type="GO" id="GO:0000724">
    <property type="term" value="P:double-strand break repair via homologous recombination"/>
    <property type="evidence" value="ECO:0007669"/>
    <property type="project" value="UniProtKB-UniRule"/>
</dbReference>
<dbReference type="AlphaFoldDB" id="A0A4Q0M9Z3"/>
<comment type="function">
    <text evidence="15">A helicase/nuclease that prepares dsDNA breaks (DSB) for recombinational DNA repair. Binds to DSBs and unwinds DNA via a highly rapid and processive ATP-dependent bidirectional helicase activity. Unwinds dsDNA until it encounters a Chi (crossover hotspot instigator) sequence from the 3' direction. Cuts ssDNA a few nucleotides 3' to the Chi site. The properties and activities of the enzyme are changed at Chi. The Chi-altered holoenzyme produces a long 3'-ssDNA overhang and facilitates RecA-binding to the ssDNA for homologous DNA recombination and repair. Holoenzyme degrades any linearized DNA that is unable to undergo homologous recombination. In the holoenzyme this subunit contributes ATPase, 3'-5' helicase, exonuclease activity and loads RecA onto ssDNA.</text>
</comment>
<reference evidence="19 20" key="1">
    <citation type="submission" date="2018-12" db="EMBL/GenBank/DDBJ databases">
        <title>The Draft Genome Sequence of the Soil Bacterium Pedobacter tournemirensis R1.</title>
        <authorList>
            <person name="He J."/>
        </authorList>
    </citation>
    <scope>NUCLEOTIDE SEQUENCE [LARGE SCALE GENOMIC DNA]</scope>
    <source>
        <strain evidence="19 20">R1</strain>
    </source>
</reference>
<feature type="domain" description="UvrD-like helicase ATP-binding" evidence="17">
    <location>
        <begin position="4"/>
        <end position="441"/>
    </location>
</feature>
<evidence type="ECO:0000256" key="3">
    <source>
        <dbReference type="ARBA" id="ARBA00022741"/>
    </source>
</evidence>
<dbReference type="InterPro" id="IPR014016">
    <property type="entry name" value="UvrD-like_ATP-bd"/>
</dbReference>
<dbReference type="Proteomes" id="UP000290848">
    <property type="component" value="Unassembled WGS sequence"/>
</dbReference>
<dbReference type="SUPFAM" id="SSF52540">
    <property type="entry name" value="P-loop containing nucleoside triphosphate hydrolases"/>
    <property type="match status" value="1"/>
</dbReference>
<feature type="domain" description="UvrD-like helicase C-terminal" evidence="18">
    <location>
        <begin position="465"/>
        <end position="728"/>
    </location>
</feature>
<evidence type="ECO:0000256" key="14">
    <source>
        <dbReference type="ARBA" id="ARBA00048988"/>
    </source>
</evidence>
<evidence type="ECO:0000313" key="19">
    <source>
        <dbReference type="EMBL" id="RXF70048.1"/>
    </source>
</evidence>
<evidence type="ECO:0000313" key="20">
    <source>
        <dbReference type="Proteomes" id="UP000290848"/>
    </source>
</evidence>
<dbReference type="GO" id="GO:0005524">
    <property type="term" value="F:ATP binding"/>
    <property type="evidence" value="ECO:0007669"/>
    <property type="project" value="UniProtKB-UniRule"/>
</dbReference>
<feature type="binding site" evidence="16">
    <location>
        <begin position="25"/>
        <end position="32"/>
    </location>
    <ligand>
        <name>ATP</name>
        <dbReference type="ChEBI" id="CHEBI:30616"/>
    </ligand>
</feature>
<feature type="binding site" evidence="15">
    <location>
        <position position="1022"/>
    </location>
    <ligand>
        <name>Mg(2+)</name>
        <dbReference type="ChEBI" id="CHEBI:18420"/>
    </ligand>
</feature>
<dbReference type="InterPro" id="IPR004586">
    <property type="entry name" value="RecB"/>
</dbReference>
<keyword evidence="1 15" id="KW-0540">Nuclease</keyword>
<evidence type="ECO:0000256" key="5">
    <source>
        <dbReference type="ARBA" id="ARBA00022801"/>
    </source>
</evidence>
<proteinExistence type="inferred from homology"/>
<dbReference type="Pfam" id="PF13361">
    <property type="entry name" value="UvrD_C"/>
    <property type="match status" value="1"/>
</dbReference>
<dbReference type="Gene3D" id="3.40.50.300">
    <property type="entry name" value="P-loop containing nucleotide triphosphate hydrolases"/>
    <property type="match status" value="2"/>
</dbReference>
<keyword evidence="12 15" id="KW-0413">Isomerase</keyword>
<dbReference type="PROSITE" id="PS51198">
    <property type="entry name" value="UVRD_HELICASE_ATP_BIND"/>
    <property type="match status" value="1"/>
</dbReference>
<gene>
    <name evidence="15" type="primary">recB</name>
    <name evidence="19" type="ORF">EKH83_09160</name>
</gene>
<keyword evidence="11 15" id="KW-0234">DNA repair</keyword>
<dbReference type="PANTHER" id="PTHR11070">
    <property type="entry name" value="UVRD / RECB / PCRA DNA HELICASE FAMILY MEMBER"/>
    <property type="match status" value="1"/>
</dbReference>
<evidence type="ECO:0000259" key="18">
    <source>
        <dbReference type="PROSITE" id="PS51217"/>
    </source>
</evidence>
<dbReference type="GO" id="GO:0008854">
    <property type="term" value="F:exodeoxyribonuclease V activity"/>
    <property type="evidence" value="ECO:0007669"/>
    <property type="project" value="UniProtKB-EC"/>
</dbReference>
<dbReference type="InterPro" id="IPR011604">
    <property type="entry name" value="PDDEXK-like_dom_sf"/>
</dbReference>
<evidence type="ECO:0000256" key="15">
    <source>
        <dbReference type="HAMAP-Rule" id="MF_01485"/>
    </source>
</evidence>
<evidence type="ECO:0000256" key="7">
    <source>
        <dbReference type="ARBA" id="ARBA00022839"/>
    </source>
</evidence>
<dbReference type="EMBL" id="RXOC01000005">
    <property type="protein sequence ID" value="RXF70048.1"/>
    <property type="molecule type" value="Genomic_DNA"/>
</dbReference>
<evidence type="ECO:0000256" key="16">
    <source>
        <dbReference type="PROSITE-ProRule" id="PRU00560"/>
    </source>
</evidence>
<protein>
    <recommendedName>
        <fullName evidence="15">RecBCD enzyme subunit RecB</fullName>
        <ecNumber evidence="15">3.1.11.5</ecNumber>
        <ecNumber evidence="15">5.6.2.4</ecNumber>
    </recommendedName>
    <alternativeName>
        <fullName evidence="15">DNA 3'-5' helicase subunit RecB</fullName>
    </alternativeName>
    <alternativeName>
        <fullName evidence="15">Exonuclease V subunit RecB</fullName>
        <shortName evidence="15">ExoV subunit RecB</shortName>
    </alternativeName>
    <alternativeName>
        <fullName evidence="15">Helicase/nuclease RecBCD subunit RecB</fullName>
    </alternativeName>
</protein>
<keyword evidence="2 15" id="KW-0479">Metal-binding</keyword>
<dbReference type="HAMAP" id="MF_01485">
    <property type="entry name" value="RecB"/>
    <property type="match status" value="1"/>
</dbReference>
<dbReference type="GO" id="GO:0000287">
    <property type="term" value="F:magnesium ion binding"/>
    <property type="evidence" value="ECO:0007669"/>
    <property type="project" value="UniProtKB-UniRule"/>
</dbReference>
<comment type="caution">
    <text evidence="19">The sequence shown here is derived from an EMBL/GenBank/DDBJ whole genome shotgun (WGS) entry which is preliminary data.</text>
</comment>
<comment type="subunit">
    <text evidence="15">Heterotrimer of RecB, RecC and RecD. All subunits contribute to DNA-binding. Interacts with RecA.</text>
</comment>
<evidence type="ECO:0000256" key="6">
    <source>
        <dbReference type="ARBA" id="ARBA00022806"/>
    </source>
</evidence>
<feature type="region of interest" description="Nuclease activity, interacts with RecD and RecA" evidence="15">
    <location>
        <begin position="864"/>
        <end position="1135"/>
    </location>
</feature>
<feature type="binding site" evidence="15">
    <location>
        <position position="911"/>
    </location>
    <ligand>
        <name>Mg(2+)</name>
        <dbReference type="ChEBI" id="CHEBI:18420"/>
    </ligand>
</feature>
<comment type="cofactor">
    <cofactor evidence="15">
        <name>Mg(2+)</name>
        <dbReference type="ChEBI" id="CHEBI:18420"/>
    </cofactor>
    <text evidence="15">Binds 1 Mg(2+) ion per subunit.</text>
</comment>
<feature type="active site" description="For nuclease activity" evidence="15">
    <location>
        <position position="1035"/>
    </location>
</feature>
<dbReference type="Gene3D" id="1.10.3170.10">
    <property type="entry name" value="Recbcd, chain B, domain 2"/>
    <property type="match status" value="1"/>
</dbReference>
<comment type="domain">
    <text evidence="15">The C-terminal domain has nuclease activity and interacts with RecD. It interacts with RecA, facilitating its loading onto ssDNA.</text>
</comment>
<evidence type="ECO:0000256" key="13">
    <source>
        <dbReference type="ARBA" id="ARBA00034617"/>
    </source>
</evidence>
<keyword evidence="8 15" id="KW-0067">ATP-binding</keyword>
<evidence type="ECO:0000256" key="8">
    <source>
        <dbReference type="ARBA" id="ARBA00022840"/>
    </source>
</evidence>
<evidence type="ECO:0000256" key="12">
    <source>
        <dbReference type="ARBA" id="ARBA00023235"/>
    </source>
</evidence>
<dbReference type="GO" id="GO:0016887">
    <property type="term" value="F:ATP hydrolysis activity"/>
    <property type="evidence" value="ECO:0007669"/>
    <property type="project" value="RHEA"/>
</dbReference>
<dbReference type="RefSeq" id="WP_128769121.1">
    <property type="nucleotide sequence ID" value="NZ_RXOC01000005.1"/>
</dbReference>
<evidence type="ECO:0000256" key="1">
    <source>
        <dbReference type="ARBA" id="ARBA00022722"/>
    </source>
</evidence>
<dbReference type="Gene3D" id="3.90.320.10">
    <property type="match status" value="1"/>
</dbReference>
<comment type="domain">
    <text evidence="15">The N-terminal DNA-binding domain is a ssDNA-dependent ATPase and has ATP-dependent 3'-5' helicase function. This domain interacts with RecC.</text>
</comment>
<dbReference type="GO" id="GO:0003677">
    <property type="term" value="F:DNA binding"/>
    <property type="evidence" value="ECO:0007669"/>
    <property type="project" value="UniProtKB-UniRule"/>
</dbReference>
<dbReference type="Gene3D" id="1.10.486.10">
    <property type="entry name" value="PCRA, domain 4"/>
    <property type="match status" value="1"/>
</dbReference>
<feature type="binding site" evidence="15">
    <location>
        <position position="1035"/>
    </location>
    <ligand>
        <name>Mg(2+)</name>
        <dbReference type="ChEBI" id="CHEBI:18420"/>
    </ligand>
</feature>
<comment type="similarity">
    <text evidence="15">Belongs to the helicase family. UvrD subfamily.</text>
</comment>
<keyword evidence="7 15" id="KW-0269">Exonuclease</keyword>
<evidence type="ECO:0000256" key="10">
    <source>
        <dbReference type="ARBA" id="ARBA00023125"/>
    </source>
</evidence>
<dbReference type="Pfam" id="PF00580">
    <property type="entry name" value="UvrD-helicase"/>
    <property type="match status" value="1"/>
</dbReference>
<evidence type="ECO:0000256" key="9">
    <source>
        <dbReference type="ARBA" id="ARBA00022842"/>
    </source>
</evidence>
<keyword evidence="9 15" id="KW-0460">Magnesium</keyword>
<comment type="catalytic activity">
    <reaction evidence="14 15">
        <text>ATP + H2O = ADP + phosphate + H(+)</text>
        <dbReference type="Rhea" id="RHEA:13065"/>
        <dbReference type="ChEBI" id="CHEBI:15377"/>
        <dbReference type="ChEBI" id="CHEBI:15378"/>
        <dbReference type="ChEBI" id="CHEBI:30616"/>
        <dbReference type="ChEBI" id="CHEBI:43474"/>
        <dbReference type="ChEBI" id="CHEBI:456216"/>
        <dbReference type="EC" id="5.6.2.4"/>
    </reaction>
</comment>
<comment type="miscellaneous">
    <text evidence="15">In the RecBCD complex, RecB has a slow 3'-5' helicase, an exonuclease activity and loads RecA onto ssDNA, RecD has a fast 5'-3' helicase activity, while RecC stimulates the ATPase and processivity of the RecB helicase and contributes to recognition of the Chi site.</text>
</comment>
<keyword evidence="4 15" id="KW-0227">DNA damage</keyword>
<organism evidence="19 20">
    <name type="scientific">Arcticibacter tournemirensis</name>
    <dbReference type="NCBI Taxonomy" id="699437"/>
    <lineage>
        <taxon>Bacteria</taxon>
        <taxon>Pseudomonadati</taxon>
        <taxon>Bacteroidota</taxon>
        <taxon>Sphingobacteriia</taxon>
        <taxon>Sphingobacteriales</taxon>
        <taxon>Sphingobacteriaceae</taxon>
        <taxon>Arcticibacter</taxon>
    </lineage>
</organism>
<dbReference type="InterPro" id="IPR014017">
    <property type="entry name" value="DNA_helicase_UvrD-like_C"/>
</dbReference>
<feature type="region of interest" description="DNA-binding and helicase activity, interacts with RecC" evidence="15">
    <location>
        <begin position="1"/>
        <end position="852"/>
    </location>
</feature>
<dbReference type="GO" id="GO:0043138">
    <property type="term" value="F:3'-5' DNA helicase activity"/>
    <property type="evidence" value="ECO:0007669"/>
    <property type="project" value="UniProtKB-UniRule"/>
</dbReference>
<accession>A0A4Q0M9Z3</accession>
<dbReference type="InterPro" id="IPR000212">
    <property type="entry name" value="DNA_helicase_UvrD/REP"/>
</dbReference>
<evidence type="ECO:0000256" key="11">
    <source>
        <dbReference type="ARBA" id="ARBA00023204"/>
    </source>
</evidence>
<name>A0A4Q0M9Z3_9SPHI</name>
<dbReference type="SUPFAM" id="SSF52980">
    <property type="entry name" value="Restriction endonuclease-like"/>
    <property type="match status" value="1"/>
</dbReference>
<keyword evidence="5 15" id="KW-0378">Hydrolase</keyword>
<keyword evidence="6 15" id="KW-0347">Helicase</keyword>
<dbReference type="EC" id="5.6.2.4" evidence="15"/>